<dbReference type="PROSITE" id="PS51061">
    <property type="entry name" value="R3H"/>
    <property type="match status" value="1"/>
</dbReference>
<protein>
    <recommendedName>
        <fullName evidence="1">R3H domain-containing protein</fullName>
    </recommendedName>
</protein>
<dbReference type="Pfam" id="PF01424">
    <property type="entry name" value="R3H"/>
    <property type="match status" value="1"/>
</dbReference>
<keyword evidence="3" id="KW-1185">Reference proteome</keyword>
<reference evidence="2 3" key="1">
    <citation type="submission" date="2022-05" db="EMBL/GenBank/DDBJ databases">
        <authorList>
            <consortium name="Genoscope - CEA"/>
            <person name="William W."/>
        </authorList>
    </citation>
    <scope>NUCLEOTIDE SEQUENCE [LARGE SCALE GENOMIC DNA]</scope>
</reference>
<dbReference type="Proteomes" id="UP001159405">
    <property type="component" value="Unassembled WGS sequence"/>
</dbReference>
<sequence length="228" mass="26669">MAARYVPPGARSKEIQGCNSVNQAEDRQRSLAELVAKDEKTDIFTVKLRSDNSYDNIPFKMVSDTENSDHPKTQQFKFPFGYKQLRELMLWFREIGWKDQDAVLQFPASLAKEQRKLVHETAQSFGLGTSSSGFKETRYISIYSVEQATLGVGKVYLTKEEREKANTIWRLVKHEEDERYKKFSHNEIDEMVLANKLDPLIQELWEKKKSLSVEEEFKEKCKVTWFLK</sequence>
<dbReference type="InterPro" id="IPR001374">
    <property type="entry name" value="R3H_dom"/>
</dbReference>
<dbReference type="InterPro" id="IPR036867">
    <property type="entry name" value="R3H_dom_sf"/>
</dbReference>
<name>A0ABN8R533_9CNID</name>
<dbReference type="EMBL" id="CALNXK010000191">
    <property type="protein sequence ID" value="CAH3174443.1"/>
    <property type="molecule type" value="Genomic_DNA"/>
</dbReference>
<gene>
    <name evidence="2" type="ORF">PLOB_00015265</name>
</gene>
<dbReference type="SUPFAM" id="SSF82708">
    <property type="entry name" value="R3H domain"/>
    <property type="match status" value="1"/>
</dbReference>
<evidence type="ECO:0000313" key="2">
    <source>
        <dbReference type="EMBL" id="CAH3174443.1"/>
    </source>
</evidence>
<feature type="domain" description="R3H" evidence="1">
    <location>
        <begin position="82"/>
        <end position="146"/>
    </location>
</feature>
<dbReference type="Gene3D" id="3.30.1370.50">
    <property type="entry name" value="R3H-like domain"/>
    <property type="match status" value="1"/>
</dbReference>
<comment type="caution">
    <text evidence="2">The sequence shown here is derived from an EMBL/GenBank/DDBJ whole genome shotgun (WGS) entry which is preliminary data.</text>
</comment>
<accession>A0ABN8R533</accession>
<evidence type="ECO:0000259" key="1">
    <source>
        <dbReference type="PROSITE" id="PS51061"/>
    </source>
</evidence>
<evidence type="ECO:0000313" key="3">
    <source>
        <dbReference type="Proteomes" id="UP001159405"/>
    </source>
</evidence>
<proteinExistence type="predicted"/>
<organism evidence="2 3">
    <name type="scientific">Porites lobata</name>
    <dbReference type="NCBI Taxonomy" id="104759"/>
    <lineage>
        <taxon>Eukaryota</taxon>
        <taxon>Metazoa</taxon>
        <taxon>Cnidaria</taxon>
        <taxon>Anthozoa</taxon>
        <taxon>Hexacorallia</taxon>
        <taxon>Scleractinia</taxon>
        <taxon>Fungiina</taxon>
        <taxon>Poritidae</taxon>
        <taxon>Porites</taxon>
    </lineage>
</organism>